<evidence type="ECO:0000259" key="4">
    <source>
        <dbReference type="Pfam" id="PF13302"/>
    </source>
</evidence>
<keyword evidence="6" id="KW-1185">Reference proteome</keyword>
<evidence type="ECO:0000313" key="5">
    <source>
        <dbReference type="EMBL" id="KAK9862777.1"/>
    </source>
</evidence>
<dbReference type="AlphaFoldDB" id="A0AAW1T1G5"/>
<evidence type="ECO:0000256" key="2">
    <source>
        <dbReference type="ARBA" id="ARBA00022679"/>
    </source>
</evidence>
<feature type="domain" description="N-acetyltransferase" evidence="4">
    <location>
        <begin position="2"/>
        <end position="121"/>
    </location>
</feature>
<dbReference type="InterPro" id="IPR039135">
    <property type="entry name" value="NAT9-like"/>
</dbReference>
<organism evidence="5 6">
    <name type="scientific">Apatococcus fuscideae</name>
    <dbReference type="NCBI Taxonomy" id="2026836"/>
    <lineage>
        <taxon>Eukaryota</taxon>
        <taxon>Viridiplantae</taxon>
        <taxon>Chlorophyta</taxon>
        <taxon>core chlorophytes</taxon>
        <taxon>Trebouxiophyceae</taxon>
        <taxon>Chlorellales</taxon>
        <taxon>Chlorellaceae</taxon>
        <taxon>Apatococcus</taxon>
    </lineage>
</organism>
<reference evidence="5 6" key="1">
    <citation type="journal article" date="2024" name="Nat. Commun.">
        <title>Phylogenomics reveals the evolutionary origins of lichenization in chlorophyte algae.</title>
        <authorList>
            <person name="Puginier C."/>
            <person name="Libourel C."/>
            <person name="Otte J."/>
            <person name="Skaloud P."/>
            <person name="Haon M."/>
            <person name="Grisel S."/>
            <person name="Petersen M."/>
            <person name="Berrin J.G."/>
            <person name="Delaux P.M."/>
            <person name="Dal Grande F."/>
            <person name="Keller J."/>
        </authorList>
    </citation>
    <scope>NUCLEOTIDE SEQUENCE [LARGE SCALE GENOMIC DNA]</scope>
    <source>
        <strain evidence="5 6">SAG 2523</strain>
    </source>
</reference>
<protein>
    <recommendedName>
        <fullName evidence="4">N-acetyltransferase domain-containing protein</fullName>
    </recommendedName>
</protein>
<evidence type="ECO:0000313" key="6">
    <source>
        <dbReference type="Proteomes" id="UP001485043"/>
    </source>
</evidence>
<dbReference type="Proteomes" id="UP001485043">
    <property type="component" value="Unassembled WGS sequence"/>
</dbReference>
<comment type="caution">
    <text evidence="5">The sequence shown here is derived from an EMBL/GenBank/DDBJ whole genome shotgun (WGS) entry which is preliminary data.</text>
</comment>
<dbReference type="InterPro" id="IPR016181">
    <property type="entry name" value="Acyl_CoA_acyltransferase"/>
</dbReference>
<evidence type="ECO:0000256" key="3">
    <source>
        <dbReference type="ARBA" id="ARBA00023315"/>
    </source>
</evidence>
<name>A0AAW1T1G5_9CHLO</name>
<gene>
    <name evidence="5" type="ORF">WJX84_004855</name>
</gene>
<sequence length="128" mass="14259">MKDPALLEATASEPLSLQEEYEMQEHWRDDADKCTFIVLDRDAATSAGSTDPITGLPLIGDVNLFLNDSERPDAAEIEIMIAEKAARRLGRAREAVEMMLCWAHRQLALRRVTAKIGEGNSDLTKHHS</sequence>
<dbReference type="EMBL" id="JALJOV010000558">
    <property type="protein sequence ID" value="KAK9862777.1"/>
    <property type="molecule type" value="Genomic_DNA"/>
</dbReference>
<dbReference type="InterPro" id="IPR000182">
    <property type="entry name" value="GNAT_dom"/>
</dbReference>
<dbReference type="PANTHER" id="PTHR13256">
    <property type="entry name" value="N-ACETYLTRANSFERASE 9"/>
    <property type="match status" value="1"/>
</dbReference>
<dbReference type="GO" id="GO:0008080">
    <property type="term" value="F:N-acetyltransferase activity"/>
    <property type="evidence" value="ECO:0007669"/>
    <property type="project" value="InterPro"/>
</dbReference>
<dbReference type="Gene3D" id="3.40.630.30">
    <property type="match status" value="1"/>
</dbReference>
<dbReference type="Pfam" id="PF13302">
    <property type="entry name" value="Acetyltransf_3"/>
    <property type="match status" value="1"/>
</dbReference>
<dbReference type="PANTHER" id="PTHR13256:SF16">
    <property type="entry name" value="ALPHA_BETA-TUBULIN-N-ACETYLTRANSFERASE 9"/>
    <property type="match status" value="1"/>
</dbReference>
<dbReference type="SUPFAM" id="SSF55729">
    <property type="entry name" value="Acyl-CoA N-acyltransferases (Nat)"/>
    <property type="match status" value="1"/>
</dbReference>
<proteinExistence type="inferred from homology"/>
<keyword evidence="2" id="KW-0808">Transferase</keyword>
<evidence type="ECO:0000256" key="1">
    <source>
        <dbReference type="ARBA" id="ARBA00009342"/>
    </source>
</evidence>
<comment type="similarity">
    <text evidence="1">Belongs to the acetyltransferase family. GNAT subfamily.</text>
</comment>
<keyword evidence="3" id="KW-0012">Acyltransferase</keyword>
<accession>A0AAW1T1G5</accession>